<accession>A0A9P8S2Z1</accession>
<keyword evidence="2" id="KW-1185">Reference proteome</keyword>
<proteinExistence type="predicted"/>
<name>A0A9P8S2Z1_9HYPO</name>
<dbReference type="InterPro" id="IPR021862">
    <property type="entry name" value="DUF3472"/>
</dbReference>
<protein>
    <submittedName>
        <fullName evidence="1">Uncharacterized protein</fullName>
    </submittedName>
</protein>
<dbReference type="AlphaFoldDB" id="A0A9P8S2Z1"/>
<reference evidence="1 2" key="1">
    <citation type="submission" date="2020-07" db="EMBL/GenBank/DDBJ databases">
        <title>Metarhizium humberi genome.</title>
        <authorList>
            <person name="Lysoe E."/>
        </authorList>
    </citation>
    <scope>NUCLEOTIDE SEQUENCE [LARGE SCALE GENOMIC DNA]</scope>
    <source>
        <strain evidence="1 2">ESALQ1638</strain>
    </source>
</reference>
<organism evidence="1 2">
    <name type="scientific">Metarhizium humberi</name>
    <dbReference type="NCBI Taxonomy" id="2596975"/>
    <lineage>
        <taxon>Eukaryota</taxon>
        <taxon>Fungi</taxon>
        <taxon>Dikarya</taxon>
        <taxon>Ascomycota</taxon>
        <taxon>Pezizomycotina</taxon>
        <taxon>Sordariomycetes</taxon>
        <taxon>Hypocreomycetidae</taxon>
        <taxon>Hypocreales</taxon>
        <taxon>Clavicipitaceae</taxon>
        <taxon>Metarhizium</taxon>
    </lineage>
</organism>
<dbReference type="EMBL" id="JACEFI010000030">
    <property type="protein sequence ID" value="KAH0592499.1"/>
    <property type="molecule type" value="Genomic_DNA"/>
</dbReference>
<gene>
    <name evidence="1" type="ORF">MHUMG1_09770</name>
</gene>
<evidence type="ECO:0000313" key="2">
    <source>
        <dbReference type="Proteomes" id="UP000764110"/>
    </source>
</evidence>
<dbReference type="Pfam" id="PF11958">
    <property type="entry name" value="DUF3472"/>
    <property type="match status" value="1"/>
</dbReference>
<sequence length="237" mass="25166">MKYSLTAITAIAPQLGFALVGNNWSFSGHPSGGLRDVTFPFNMAGASHHSGYYFAEQFAFQNIKNIGYCGIQNRPNHNGESIVHAVFSSFQNGTTTSDANCHDGADNGPGVSCAVEINGDYRDTYNLAVENIPGTTRWTGTVINTATGAQTRVGSWTLPSGAGGIESSYSGFVEYYRGTQPCAKLPKTEATFYNPASKTPGAGKGVVGEPYEYGDCVGKVDFSTTKVSDGYEIKVGF</sequence>
<comment type="caution">
    <text evidence="1">The sequence shown here is derived from an EMBL/GenBank/DDBJ whole genome shotgun (WGS) entry which is preliminary data.</text>
</comment>
<dbReference type="Proteomes" id="UP000764110">
    <property type="component" value="Unassembled WGS sequence"/>
</dbReference>
<evidence type="ECO:0000313" key="1">
    <source>
        <dbReference type="EMBL" id="KAH0592499.1"/>
    </source>
</evidence>